<keyword evidence="3" id="KW-1003">Cell membrane</keyword>
<keyword evidence="5 10" id="KW-0732">Signal</keyword>
<evidence type="ECO:0000256" key="7">
    <source>
        <dbReference type="ARBA" id="ARBA00023180"/>
    </source>
</evidence>
<gene>
    <name evidence="12" type="ORF">TCIL3000_0_12490</name>
</gene>
<evidence type="ECO:0000313" key="12">
    <source>
        <dbReference type="EMBL" id="CCD16310.1"/>
    </source>
</evidence>
<keyword evidence="6" id="KW-0472">Membrane</keyword>
<proteinExistence type="predicted"/>
<dbReference type="Pfam" id="PF13206">
    <property type="entry name" value="VSG_B"/>
    <property type="match status" value="2"/>
</dbReference>
<comment type="caution">
    <text evidence="12">The sequence shown here is derived from an EMBL/GenBank/DDBJ whole genome shotgun (WGS) entry which is preliminary data.</text>
</comment>
<dbReference type="Proteomes" id="UP000000702">
    <property type="component" value="Unassembled WGS sequence"/>
</dbReference>
<comment type="subcellular location">
    <subcellularLocation>
        <location evidence="2">Cell membrane</location>
        <topology evidence="2">Lipid-anchor</topology>
        <topology evidence="2">GPI-anchor</topology>
    </subcellularLocation>
</comment>
<name>F9WG76_TRYCI</name>
<evidence type="ECO:0000256" key="4">
    <source>
        <dbReference type="ARBA" id="ARBA00022622"/>
    </source>
</evidence>
<sequence length="442" mass="50011">MVKCILIFLVTLMGVMGNVADKQYNKVEFKHLCKILKVAESEPEKVPDELSKFTDVRRVLNSLLRATKTSTATYQKVIRLSSSDNDDADFISYTVKRRLANEKIKHNMNKVNEIFSRIEEELIQARKERTQARNSLVHAIYGEQVGEIPKDQDISSVLKNVSKASIFNRWGGELDVDVHEEVPKHPTCGATTGEGAGFTLINDFYCLCVGEQNDKAVCHEDIRGPCCCCKDCQDCKCDKCGCGNCGDKCKGCEHNGKWMYLFDVKKSEIVDLPQGWPVMRKACQKVFPENVTSTAESIQEVLDDFHKLLGSNSSKRGITTGGSDAENESRRLVVLGYVKQMDKQYNSCTGKENAVCVDYWTVLNNRHGIVWQNFMIEAQKHLQAMEDHVEKAQQLSSMIQKLKESAEESYRNSGHGSMIWPEDKGSRKQILHDFFIFFACLL</sequence>
<evidence type="ECO:0000256" key="5">
    <source>
        <dbReference type="ARBA" id="ARBA00022729"/>
    </source>
</evidence>
<evidence type="ECO:0000256" key="6">
    <source>
        <dbReference type="ARBA" id="ARBA00023136"/>
    </source>
</evidence>
<reference evidence="13" key="1">
    <citation type="submission" date="2011-07" db="EMBL/GenBank/DDBJ databases">
        <title>Divergent evolution of antigenic variation in African trypanosomes.</title>
        <authorList>
            <person name="Jackson A.P."/>
            <person name="Berry A."/>
            <person name="Allison H.C."/>
            <person name="Burton P."/>
            <person name="Anderson J."/>
            <person name="Aslett M."/>
            <person name="Brown R."/>
            <person name="Corton N."/>
            <person name="Harris D."/>
            <person name="Hauser H."/>
            <person name="Gamble J."/>
            <person name="Gilderthorp R."/>
            <person name="McQuillan J."/>
            <person name="Quail M.A."/>
            <person name="Sanders M."/>
            <person name="Van Tonder A."/>
            <person name="Ginger M.L."/>
            <person name="Donelson J.E."/>
            <person name="Field M.C."/>
            <person name="Barry J.D."/>
            <person name="Berriman M."/>
            <person name="Hertz-Fowler C."/>
        </authorList>
    </citation>
    <scope>NUCLEOTIDE SEQUENCE [LARGE SCALE GENOMIC DNA]</scope>
    <source>
        <strain evidence="13">IL3000</strain>
    </source>
</reference>
<comment type="function">
    <text evidence="1">VSG forms a coat on the surface of the parasite. The trypanosome evades the immune response of the host by expressing a series of antigenically distinct VSGs from an estimated 1000 VSG genes.</text>
</comment>
<feature type="coiled-coil region" evidence="9">
    <location>
        <begin position="375"/>
        <end position="412"/>
    </location>
</feature>
<feature type="domain" description="Trypanosome variant surface glycoprotein B-type N-terminal" evidence="11">
    <location>
        <begin position="93"/>
        <end position="221"/>
    </location>
</feature>
<dbReference type="GO" id="GO:0098552">
    <property type="term" value="C:side of membrane"/>
    <property type="evidence" value="ECO:0007669"/>
    <property type="project" value="UniProtKB-KW"/>
</dbReference>
<evidence type="ECO:0000256" key="10">
    <source>
        <dbReference type="SAM" id="SignalP"/>
    </source>
</evidence>
<evidence type="ECO:0000256" key="2">
    <source>
        <dbReference type="ARBA" id="ARBA00004609"/>
    </source>
</evidence>
<evidence type="ECO:0000256" key="9">
    <source>
        <dbReference type="SAM" id="Coils"/>
    </source>
</evidence>
<keyword evidence="13" id="KW-1185">Reference proteome</keyword>
<accession>F9WG76</accession>
<dbReference type="GO" id="GO:0005886">
    <property type="term" value="C:plasma membrane"/>
    <property type="evidence" value="ECO:0007669"/>
    <property type="project" value="UniProtKB-SubCell"/>
</dbReference>
<evidence type="ECO:0000259" key="11">
    <source>
        <dbReference type="Pfam" id="PF13206"/>
    </source>
</evidence>
<organism evidence="12 13">
    <name type="scientific">Trypanosoma congolense (strain IL3000)</name>
    <dbReference type="NCBI Taxonomy" id="1068625"/>
    <lineage>
        <taxon>Eukaryota</taxon>
        <taxon>Discoba</taxon>
        <taxon>Euglenozoa</taxon>
        <taxon>Kinetoplastea</taxon>
        <taxon>Metakinetoplastina</taxon>
        <taxon>Trypanosomatida</taxon>
        <taxon>Trypanosomatidae</taxon>
        <taxon>Trypanosoma</taxon>
        <taxon>Nannomonas</taxon>
    </lineage>
</organism>
<dbReference type="AlphaFoldDB" id="F9WG76"/>
<evidence type="ECO:0000256" key="3">
    <source>
        <dbReference type="ARBA" id="ARBA00022475"/>
    </source>
</evidence>
<dbReference type="VEuPathDB" id="TriTrypDB:TcIL3000_0_12490"/>
<dbReference type="EMBL" id="CAEQ01002242">
    <property type="protein sequence ID" value="CCD16310.1"/>
    <property type="molecule type" value="Genomic_DNA"/>
</dbReference>
<feature type="coiled-coil region" evidence="9">
    <location>
        <begin position="101"/>
        <end position="135"/>
    </location>
</feature>
<keyword evidence="4" id="KW-0336">GPI-anchor</keyword>
<feature type="chain" id="PRO_5003389103" evidence="10">
    <location>
        <begin position="18"/>
        <end position="442"/>
    </location>
</feature>
<feature type="domain" description="Trypanosome variant surface glycoprotein B-type N-terminal" evidence="11">
    <location>
        <begin position="245"/>
        <end position="400"/>
    </location>
</feature>
<evidence type="ECO:0000313" key="13">
    <source>
        <dbReference type="Proteomes" id="UP000000702"/>
    </source>
</evidence>
<dbReference type="InterPro" id="IPR025932">
    <property type="entry name" value="Trypano_VSG_B_N_dom"/>
</dbReference>
<reference evidence="12 13" key="2">
    <citation type="journal article" date="2012" name="Proc. Natl. Acad. Sci. U.S.A.">
        <title>Antigenic diversity is generated by distinct evolutionary mechanisms in African trypanosome species.</title>
        <authorList>
            <person name="Jackson A.P."/>
            <person name="Berry A."/>
            <person name="Aslett M."/>
            <person name="Allison H.C."/>
            <person name="Burton P."/>
            <person name="Vavrova-Anderson J."/>
            <person name="Brown R."/>
            <person name="Browne H."/>
            <person name="Corton N."/>
            <person name="Hauser H."/>
            <person name="Gamble J."/>
            <person name="Gilderthorp R."/>
            <person name="Marcello L."/>
            <person name="McQuillan J."/>
            <person name="Otto T.D."/>
            <person name="Quail M.A."/>
            <person name="Sanders M.J."/>
            <person name="van Tonder A."/>
            <person name="Ginger M.L."/>
            <person name="Field M.C."/>
            <person name="Barry J.D."/>
            <person name="Hertz-Fowler C."/>
            <person name="Berriman M."/>
        </authorList>
    </citation>
    <scope>NUCLEOTIDE SEQUENCE [LARGE SCALE GENOMIC DNA]</scope>
    <source>
        <strain evidence="12 13">IL3000</strain>
    </source>
</reference>
<evidence type="ECO:0000256" key="1">
    <source>
        <dbReference type="ARBA" id="ARBA00002523"/>
    </source>
</evidence>
<keyword evidence="9" id="KW-0175">Coiled coil</keyword>
<feature type="signal peptide" evidence="10">
    <location>
        <begin position="1"/>
        <end position="17"/>
    </location>
</feature>
<keyword evidence="8" id="KW-0449">Lipoprotein</keyword>
<evidence type="ECO:0000256" key="8">
    <source>
        <dbReference type="ARBA" id="ARBA00023288"/>
    </source>
</evidence>
<protein>
    <submittedName>
        <fullName evidence="12">Variant surface glycoprotein</fullName>
    </submittedName>
</protein>
<keyword evidence="7" id="KW-0325">Glycoprotein</keyword>